<gene>
    <name evidence="2" type="ORF">F2P81_007759</name>
</gene>
<organism evidence="2 3">
    <name type="scientific">Scophthalmus maximus</name>
    <name type="common">Turbot</name>
    <name type="synonym">Psetta maxima</name>
    <dbReference type="NCBI Taxonomy" id="52904"/>
    <lineage>
        <taxon>Eukaryota</taxon>
        <taxon>Metazoa</taxon>
        <taxon>Chordata</taxon>
        <taxon>Craniata</taxon>
        <taxon>Vertebrata</taxon>
        <taxon>Euteleostomi</taxon>
        <taxon>Actinopterygii</taxon>
        <taxon>Neopterygii</taxon>
        <taxon>Teleostei</taxon>
        <taxon>Neoteleostei</taxon>
        <taxon>Acanthomorphata</taxon>
        <taxon>Carangaria</taxon>
        <taxon>Pleuronectiformes</taxon>
        <taxon>Pleuronectoidei</taxon>
        <taxon>Scophthalmidae</taxon>
        <taxon>Scophthalmus</taxon>
    </lineage>
</organism>
<feature type="region of interest" description="Disordered" evidence="1">
    <location>
        <begin position="1"/>
        <end position="38"/>
    </location>
</feature>
<comment type="caution">
    <text evidence="2">The sequence shown here is derived from an EMBL/GenBank/DDBJ whole genome shotgun (WGS) entry which is preliminary data.</text>
</comment>
<accession>A0A6A4T8N2</accession>
<protein>
    <submittedName>
        <fullName evidence="2">Uncharacterized protein</fullName>
    </submittedName>
</protein>
<sequence length="70" mass="7864">MRNSSLNYKFDCTQDLSTSTSPPQQTSNAAAEDDRSEPTRRVEILALLDVNQCSLKMLGEPGQKMDEERD</sequence>
<dbReference type="AlphaFoldDB" id="A0A6A4T8N2"/>
<feature type="compositionally biased region" description="Low complexity" evidence="1">
    <location>
        <begin position="17"/>
        <end position="27"/>
    </location>
</feature>
<name>A0A6A4T8N2_SCOMX</name>
<evidence type="ECO:0000313" key="2">
    <source>
        <dbReference type="EMBL" id="KAF0039524.1"/>
    </source>
</evidence>
<evidence type="ECO:0000256" key="1">
    <source>
        <dbReference type="SAM" id="MobiDB-lite"/>
    </source>
</evidence>
<dbReference type="EMBL" id="VEVO01000007">
    <property type="protein sequence ID" value="KAF0039524.1"/>
    <property type="molecule type" value="Genomic_DNA"/>
</dbReference>
<reference evidence="2 3" key="1">
    <citation type="submission" date="2019-06" db="EMBL/GenBank/DDBJ databases">
        <title>Draft genomes of female and male turbot (Scophthalmus maximus).</title>
        <authorList>
            <person name="Xu H."/>
            <person name="Xu X.-W."/>
            <person name="Shao C."/>
            <person name="Chen S."/>
        </authorList>
    </citation>
    <scope>NUCLEOTIDE SEQUENCE [LARGE SCALE GENOMIC DNA]</scope>
    <source>
        <strain evidence="2">Ysfricsl-2016a</strain>
        <tissue evidence="2">Blood</tissue>
    </source>
</reference>
<evidence type="ECO:0000313" key="3">
    <source>
        <dbReference type="Proteomes" id="UP000438429"/>
    </source>
</evidence>
<proteinExistence type="predicted"/>
<dbReference type="Proteomes" id="UP000438429">
    <property type="component" value="Unassembled WGS sequence"/>
</dbReference>